<dbReference type="CDD" id="cd00051">
    <property type="entry name" value="EFh"/>
    <property type="match status" value="1"/>
</dbReference>
<accession>A0ABP0RXJ5</accession>
<evidence type="ECO:0000313" key="5">
    <source>
        <dbReference type="Proteomes" id="UP001642484"/>
    </source>
</evidence>
<dbReference type="Gene3D" id="1.10.238.10">
    <property type="entry name" value="EF-hand"/>
    <property type="match status" value="1"/>
</dbReference>
<dbReference type="PROSITE" id="PS00018">
    <property type="entry name" value="EF_HAND_1"/>
    <property type="match status" value="1"/>
</dbReference>
<evidence type="ECO:0000259" key="3">
    <source>
        <dbReference type="PROSITE" id="PS50222"/>
    </source>
</evidence>
<comment type="caution">
    <text evidence="4">The sequence shown here is derived from an EMBL/GenBank/DDBJ whole genome shotgun (WGS) entry which is preliminary data.</text>
</comment>
<keyword evidence="2" id="KW-0106">Calcium</keyword>
<dbReference type="InterPro" id="IPR018247">
    <property type="entry name" value="EF_Hand_1_Ca_BS"/>
</dbReference>
<dbReference type="InterPro" id="IPR011992">
    <property type="entry name" value="EF-hand-dom_pair"/>
</dbReference>
<feature type="domain" description="EF-hand" evidence="3">
    <location>
        <begin position="98"/>
        <end position="133"/>
    </location>
</feature>
<evidence type="ECO:0000256" key="1">
    <source>
        <dbReference type="ARBA" id="ARBA00022737"/>
    </source>
</evidence>
<dbReference type="PANTHER" id="PTHR23050">
    <property type="entry name" value="CALCIUM BINDING PROTEIN"/>
    <property type="match status" value="1"/>
</dbReference>
<evidence type="ECO:0000256" key="2">
    <source>
        <dbReference type="ARBA" id="ARBA00022837"/>
    </source>
</evidence>
<dbReference type="PROSITE" id="PS50222">
    <property type="entry name" value="EF_HAND_2"/>
    <property type="match status" value="1"/>
</dbReference>
<dbReference type="EMBL" id="CAXAMN010026595">
    <property type="protein sequence ID" value="CAK9104303.1"/>
    <property type="molecule type" value="Genomic_DNA"/>
</dbReference>
<dbReference type="InterPro" id="IPR050145">
    <property type="entry name" value="Centrin_CML-like"/>
</dbReference>
<dbReference type="SUPFAM" id="SSF47473">
    <property type="entry name" value="EF-hand"/>
    <property type="match status" value="1"/>
</dbReference>
<evidence type="ECO:0000313" key="4">
    <source>
        <dbReference type="EMBL" id="CAK9104303.1"/>
    </source>
</evidence>
<protein>
    <recommendedName>
        <fullName evidence="3">EF-hand domain-containing protein</fullName>
    </recommendedName>
</protein>
<dbReference type="InterPro" id="IPR002048">
    <property type="entry name" value="EF_hand_dom"/>
</dbReference>
<organism evidence="4 5">
    <name type="scientific">Durusdinium trenchii</name>
    <dbReference type="NCBI Taxonomy" id="1381693"/>
    <lineage>
        <taxon>Eukaryota</taxon>
        <taxon>Sar</taxon>
        <taxon>Alveolata</taxon>
        <taxon>Dinophyceae</taxon>
        <taxon>Suessiales</taxon>
        <taxon>Symbiodiniaceae</taxon>
        <taxon>Durusdinium</taxon>
    </lineage>
</organism>
<dbReference type="Proteomes" id="UP001642484">
    <property type="component" value="Unassembled WGS sequence"/>
</dbReference>
<keyword evidence="5" id="KW-1185">Reference proteome</keyword>
<name>A0ABP0RXJ5_9DINO</name>
<keyword evidence="1" id="KW-0677">Repeat</keyword>
<reference evidence="4 5" key="1">
    <citation type="submission" date="2024-02" db="EMBL/GenBank/DDBJ databases">
        <authorList>
            <person name="Chen Y."/>
            <person name="Shah S."/>
            <person name="Dougan E. K."/>
            <person name="Thang M."/>
            <person name="Chan C."/>
        </authorList>
    </citation>
    <scope>NUCLEOTIDE SEQUENCE [LARGE SCALE GENOMIC DNA]</scope>
</reference>
<gene>
    <name evidence="4" type="ORF">CCMP2556_LOCUS48911</name>
</gene>
<dbReference type="SMART" id="SM00054">
    <property type="entry name" value="EFh"/>
    <property type="match status" value="1"/>
</dbReference>
<dbReference type="Pfam" id="PF13499">
    <property type="entry name" value="EF-hand_7"/>
    <property type="match status" value="1"/>
</dbReference>
<proteinExistence type="predicted"/>
<sequence length="169" mass="19145">MAWLIFTRHAYKKEQQSNLQDFAQLLQSTGNGTTDPQAEKIREAMGHGHRVTNQEQQLPGIATSRQVVAILRGRPVGDDVIGFTDFLAASLPRVFSHWKEGHCRKAFRIFDRNGDGYIDAKELELVLRREGEETHIEAFSSMLHEAADSKQVSYKDFVKFVKQGASLEL</sequence>